<keyword evidence="9" id="KW-1185">Reference proteome</keyword>
<comment type="similarity">
    <text evidence="1">Belongs to the THADA family.</text>
</comment>
<name>A0A7I8VVA1_9ANNE</name>
<dbReference type="Pfam" id="PF10350">
    <property type="entry name" value="DUF2428"/>
    <property type="match status" value="1"/>
</dbReference>
<dbReference type="PANTHER" id="PTHR14387:SF7">
    <property type="entry name" value="THYROID ADENOMA-ASSOCIATED PROTEIN"/>
    <property type="match status" value="1"/>
</dbReference>
<dbReference type="InterPro" id="IPR056843">
    <property type="entry name" value="THADA-like_TPR"/>
</dbReference>
<dbReference type="SUPFAM" id="SSF48371">
    <property type="entry name" value="ARM repeat"/>
    <property type="match status" value="1"/>
</dbReference>
<feature type="domain" description="DUF2428" evidence="5">
    <location>
        <begin position="844"/>
        <end position="1089"/>
    </location>
</feature>
<dbReference type="InterPro" id="IPR056842">
    <property type="entry name" value="THADA-like_TPR_C"/>
</dbReference>
<evidence type="ECO:0000259" key="6">
    <source>
        <dbReference type="Pfam" id="PF25150"/>
    </source>
</evidence>
<feature type="domain" description="tRNA (32-2'-O)-methyltransferase regulator THADA-like C-terminal TPR repeats region" evidence="7">
    <location>
        <begin position="1091"/>
        <end position="1245"/>
    </location>
</feature>
<sequence length="1662" mass="190734">MLGSEKLKFQLKNLEYEKISSKEQLVVLKEILFSILSNKAASQEALSNISTLLFKGCLTPDTSKFFVKFCSENIDKLSKFQICSIVLEHLRNLPTIENLNKSYNALNFYLVDANNVIGNELTRKYFKDILEYFRNLLDIFFNQIKICQGNQARGAVLHDAYIVSQNTLRFIHKFEKLCPNYDFSYENANSTTHKLLLIAEIALLNDHFSFECKSSFGMLLPGVLQHSFGNEKEFLIKISEEYLGEKAVELEKYSILSKFSLLRGIVTCIKKKFLLMIIHQGNSLLTQVVSVMFQLLSRVEDTPSRLMASRALLSWITIAKDLLQENLECFTKTYFSYNSFVAINYIAFCQQHWDDPVDTIRHDVKSSFEKLLFCMLNNSNREWITDMMKSQIAEELQRRNILSLSCFQKVLGSSEILSIIPDILARLLETIENRALASYASELYVNLSEYSFSSEDLRNKWLISFTTHIKKYQQSKCLTEHMLPKLFEKIPLCVNYLCSNLSLYPHENIYTLIMCTKQAKLHGYLDHIKNSEEAWRQVLPWTILKHSLLSTETETRFEAFSLICEGHKTSELFDSLELELILDFLSSNICNQNASKRQKILSTVKKLMIRIRDGLMAMKRTLNSAYEGFHRTLFDHYRTFIENFVDYCFIQLGFTSCFAARTTSLRLLAEVLHFVKFDLLDYTSSFNKGRINLLLWWLTDTFEQNKYIACSILFALPPIIEKEQLCELLEASIGLVSTPRPQDGPTAAAIVHYVIKNNNDIINADAPIALRNCSTSPPKTNSLIVLDLFSTILQNQVQEAEKNLAKSASSKPIYPVLYVIRRLLEDWVYKDEDFEHLQHACLFIIRLCEMIADVVSPIVSHAAPEGHIPDGIYASGPGLDLSCSDIDRFDTEELLPEFLTVCCWRCIKEISLLLGFMSKCSWCLLILPTDIIIQIGGFFTKQLLESRHRGAFELAYAGFTLMSEKLWKSSEKTLNSLPESWLRDVLNEIALGARSEKLCYTRRSAGVPFFVQALLKTEGSKGSKFHLKWFIEELISLSSKISVNPETLAHCLNILRALIRDSKLGDDVSPYIASCLKISIKCYYSGLWEIRNSATLLFSALITRVFGVSKSKDDISLKNCMPGKVFFNRYPSLYSFLLNELRESEIESIDGSVKLYPTLTIINRLFPSAVDQVESLYTLANFIPHIIRCAKSPILNVRNAAANALLSIIRDDSVFSVINQISMNLEQSLKKHNFCHGLLLQARNLVKKLDIINDNVLKAIEKLINSCFSIFSSGHCYVIHTVTLALIEEILNLKVSKPLRKRCLNLIMGAFQTHFKEDSKAMKEQPYYTLFLSDLVRLYFSFVNLELSDIVKVFDYGNYEIKLVLMTSLNERLGDIDNLVDFFLTAALNETNMECLAEEMKILHKILERRENYEEEMKCIIRKKELIATACKKFLRNGPNSVRCSVHVFYSYFIRCFIEDSTITSEWTKIIRKDCGSENSTELRVACARSLLVICKEDLICLSERDSCLLLESLLILLTDEEFSTRSIASEVIIKWSCLPSSILGKKQPERYISDCLSFISLNCGSHGKDFLHRLCISDLELDWLQGDSTKALRLFDRAEANNYRDDLLISKTVRTYITSEVIKDDSMYLEEVSYKDMFNDQRSFVSNVIYKIRDGLSKYNL</sequence>
<evidence type="ECO:0000259" key="7">
    <source>
        <dbReference type="Pfam" id="PF25151"/>
    </source>
</evidence>
<dbReference type="OrthoDB" id="73997at2759"/>
<comment type="caution">
    <text evidence="8">The sequence shown here is derived from an EMBL/GenBank/DDBJ whole genome shotgun (WGS) entry which is preliminary data.</text>
</comment>
<accession>A0A7I8VVA1</accession>
<keyword evidence="4" id="KW-0175">Coiled coil</keyword>
<evidence type="ECO:0000313" key="9">
    <source>
        <dbReference type="Proteomes" id="UP000549394"/>
    </source>
</evidence>
<feature type="domain" description="tRNA (32-2'-O)-methyltransferase regulator THADA-like TPR repeats region" evidence="6">
    <location>
        <begin position="470"/>
        <end position="674"/>
    </location>
</feature>
<evidence type="ECO:0000256" key="1">
    <source>
        <dbReference type="ARBA" id="ARBA00010409"/>
    </source>
</evidence>
<gene>
    <name evidence="8" type="ORF">DGYR_LOCUS8074</name>
</gene>
<evidence type="ECO:0000256" key="3">
    <source>
        <dbReference type="ARBA" id="ARBA00035698"/>
    </source>
</evidence>
<dbReference type="Gene3D" id="1.25.10.10">
    <property type="entry name" value="Leucine-rich Repeat Variant"/>
    <property type="match status" value="1"/>
</dbReference>
<dbReference type="InterPro" id="IPR016024">
    <property type="entry name" value="ARM-type_fold"/>
</dbReference>
<dbReference type="InterPro" id="IPR051954">
    <property type="entry name" value="tRNA_methyltransferase_THADA"/>
</dbReference>
<evidence type="ECO:0000256" key="2">
    <source>
        <dbReference type="ARBA" id="ARBA00022694"/>
    </source>
</evidence>
<dbReference type="Pfam" id="PF25151">
    <property type="entry name" value="TPR_Trm732_C"/>
    <property type="match status" value="1"/>
</dbReference>
<dbReference type="EMBL" id="CAJFCJ010000011">
    <property type="protein sequence ID" value="CAD5119897.1"/>
    <property type="molecule type" value="Genomic_DNA"/>
</dbReference>
<proteinExistence type="inferred from homology"/>
<keyword evidence="2" id="KW-0819">tRNA processing</keyword>
<evidence type="ECO:0000259" key="5">
    <source>
        <dbReference type="Pfam" id="PF10350"/>
    </source>
</evidence>
<reference evidence="8 9" key="1">
    <citation type="submission" date="2020-08" db="EMBL/GenBank/DDBJ databases">
        <authorList>
            <person name="Hejnol A."/>
        </authorList>
    </citation>
    <scope>NUCLEOTIDE SEQUENCE [LARGE SCALE GENOMIC DNA]</scope>
</reference>
<protein>
    <recommendedName>
        <fullName evidence="3">tRNA (32-2'-O)-methyltransferase regulator THADA</fullName>
    </recommendedName>
</protein>
<dbReference type="Pfam" id="PF25150">
    <property type="entry name" value="TPR_Trm732"/>
    <property type="match status" value="1"/>
</dbReference>
<dbReference type="Proteomes" id="UP000549394">
    <property type="component" value="Unassembled WGS sequence"/>
</dbReference>
<dbReference type="InterPro" id="IPR011989">
    <property type="entry name" value="ARM-like"/>
</dbReference>
<dbReference type="InterPro" id="IPR019442">
    <property type="entry name" value="THADA/TRM732_DUF2428"/>
</dbReference>
<feature type="coiled-coil region" evidence="4">
    <location>
        <begin position="1396"/>
        <end position="1423"/>
    </location>
</feature>
<dbReference type="PANTHER" id="PTHR14387">
    <property type="entry name" value="THADA/DEATH RECEPTOR INTERACTING PROTEIN"/>
    <property type="match status" value="1"/>
</dbReference>
<evidence type="ECO:0000313" key="8">
    <source>
        <dbReference type="EMBL" id="CAD5119897.1"/>
    </source>
</evidence>
<evidence type="ECO:0000256" key="4">
    <source>
        <dbReference type="SAM" id="Coils"/>
    </source>
</evidence>
<organism evidence="8 9">
    <name type="scientific">Dimorphilus gyrociliatus</name>
    <dbReference type="NCBI Taxonomy" id="2664684"/>
    <lineage>
        <taxon>Eukaryota</taxon>
        <taxon>Metazoa</taxon>
        <taxon>Spiralia</taxon>
        <taxon>Lophotrochozoa</taxon>
        <taxon>Annelida</taxon>
        <taxon>Polychaeta</taxon>
        <taxon>Polychaeta incertae sedis</taxon>
        <taxon>Dinophilidae</taxon>
        <taxon>Dimorphilus</taxon>
    </lineage>
</organism>
<dbReference type="GO" id="GO:0030488">
    <property type="term" value="P:tRNA methylation"/>
    <property type="evidence" value="ECO:0007669"/>
    <property type="project" value="TreeGrafter"/>
</dbReference>
<dbReference type="GO" id="GO:0005829">
    <property type="term" value="C:cytosol"/>
    <property type="evidence" value="ECO:0007669"/>
    <property type="project" value="TreeGrafter"/>
</dbReference>